<feature type="active site" description="Charge relay system" evidence="6">
    <location>
        <position position="71"/>
    </location>
</feature>
<feature type="binding site" evidence="7">
    <location>
        <position position="17"/>
    </location>
    <ligand>
        <name>Zn(2+)</name>
        <dbReference type="ChEBI" id="CHEBI:29105"/>
    </ligand>
</feature>
<comment type="pathway">
    <text evidence="1 5">Purine metabolism; 7-cyano-7-deazaguanine biosynthesis.</text>
</comment>
<feature type="binding site" evidence="7">
    <location>
        <position position="32"/>
    </location>
    <ligand>
        <name>Zn(2+)</name>
        <dbReference type="ChEBI" id="CHEBI:29105"/>
    </ligand>
</feature>
<dbReference type="EC" id="4.-.-.-" evidence="5"/>
<evidence type="ECO:0000256" key="6">
    <source>
        <dbReference type="PIRSR" id="PIRSR006113-1"/>
    </source>
</evidence>
<dbReference type="UniPathway" id="UPA00391"/>
<keyword evidence="9" id="KW-1185">Reference proteome</keyword>
<comment type="catalytic activity">
    <reaction evidence="4 5">
        <text>7,8-dihydroneopterin 3'-triphosphate + H2O = 6-carboxy-5,6,7,8-tetrahydropterin + triphosphate + acetaldehyde + 2 H(+)</text>
        <dbReference type="Rhea" id="RHEA:27966"/>
        <dbReference type="ChEBI" id="CHEBI:15343"/>
        <dbReference type="ChEBI" id="CHEBI:15377"/>
        <dbReference type="ChEBI" id="CHEBI:15378"/>
        <dbReference type="ChEBI" id="CHEBI:18036"/>
        <dbReference type="ChEBI" id="CHEBI:58462"/>
        <dbReference type="ChEBI" id="CHEBI:61032"/>
        <dbReference type="EC" id="4.1.2.50"/>
    </reaction>
</comment>
<comment type="similarity">
    <text evidence="2 5">Belongs to the PTPS family. QueD subfamily.</text>
</comment>
<evidence type="ECO:0000256" key="5">
    <source>
        <dbReference type="PIRNR" id="PIRNR006113"/>
    </source>
</evidence>
<evidence type="ECO:0000256" key="3">
    <source>
        <dbReference type="ARBA" id="ARBA00018141"/>
    </source>
</evidence>
<dbReference type="EMBL" id="FNIN01000001">
    <property type="protein sequence ID" value="SDN23231.1"/>
    <property type="molecule type" value="Genomic_DNA"/>
</dbReference>
<evidence type="ECO:0000256" key="2">
    <source>
        <dbReference type="ARBA" id="ARBA00008900"/>
    </source>
</evidence>
<dbReference type="GO" id="GO:0046872">
    <property type="term" value="F:metal ion binding"/>
    <property type="evidence" value="ECO:0007669"/>
    <property type="project" value="UniProtKB-KW"/>
</dbReference>
<feature type="active site" description="Proton acceptor" evidence="6">
    <location>
        <position position="26"/>
    </location>
</feature>
<dbReference type="RefSeq" id="WP_092061778.1">
    <property type="nucleotide sequence ID" value="NZ_FNIN01000001.1"/>
</dbReference>
<sequence>MKGIYRLRIKDKFSAAHSLRNYNGKCEELHGHNFGVEIEVYGKKLEKDTEILIDFKILKKFLKEVLNSLDHKFLNDLQYFQKYNPSSENIACYIYKNLQSKLPSGVNLKYVMVSEGENSMAFFEEV</sequence>
<dbReference type="PANTHER" id="PTHR12589">
    <property type="entry name" value="PYRUVOYL TETRAHYDROBIOPTERIN SYNTHASE"/>
    <property type="match status" value="1"/>
</dbReference>
<dbReference type="InterPro" id="IPR038418">
    <property type="entry name" value="6-PTP_synth/QueD_sf"/>
</dbReference>
<comment type="cofactor">
    <cofactor evidence="5 7">
        <name>Zn(2+)</name>
        <dbReference type="ChEBI" id="CHEBI:29105"/>
    </cofactor>
    <text evidence="5 7">Binds 1 zinc ion per subunit.</text>
</comment>
<feature type="binding site" evidence="7">
    <location>
        <position position="30"/>
    </location>
    <ligand>
        <name>Zn(2+)</name>
        <dbReference type="ChEBI" id="CHEBI:29105"/>
    </ligand>
</feature>
<dbReference type="GO" id="GO:0008616">
    <property type="term" value="P:tRNA queuosine(34) biosynthetic process"/>
    <property type="evidence" value="ECO:0007669"/>
    <property type="project" value="UniProtKB-KW"/>
</dbReference>
<evidence type="ECO:0000256" key="1">
    <source>
        <dbReference type="ARBA" id="ARBA00005061"/>
    </source>
</evidence>
<keyword evidence="5" id="KW-0456">Lyase</keyword>
<feature type="active site" description="Charge relay system" evidence="6">
    <location>
        <position position="115"/>
    </location>
</feature>
<dbReference type="PANTHER" id="PTHR12589:SF8">
    <property type="entry name" value="6-CARBOXY-5,6,7,8-TETRAHYDROPTERIN SYNTHASE"/>
    <property type="match status" value="1"/>
</dbReference>
<dbReference type="AlphaFoldDB" id="A0A1G9ZQA9"/>
<keyword evidence="5 7" id="KW-0479">Metal-binding</keyword>
<keyword evidence="5" id="KW-0671">Queuosine biosynthesis</keyword>
<dbReference type="Proteomes" id="UP000199602">
    <property type="component" value="Unassembled WGS sequence"/>
</dbReference>
<protein>
    <recommendedName>
        <fullName evidence="3 5">6-carboxy-5,6,7,8-tetrahydropterin synthase</fullName>
        <ecNumber evidence="5">4.-.-.-</ecNumber>
    </recommendedName>
</protein>
<dbReference type="PIRSF" id="PIRSF006113">
    <property type="entry name" value="PTP_synth"/>
    <property type="match status" value="1"/>
</dbReference>
<keyword evidence="5 7" id="KW-0862">Zinc</keyword>
<dbReference type="SUPFAM" id="SSF55620">
    <property type="entry name" value="Tetrahydrobiopterin biosynthesis enzymes-like"/>
    <property type="match status" value="1"/>
</dbReference>
<name>A0A1G9ZQA9_9BACT</name>
<dbReference type="OrthoDB" id="9804698at2"/>
<reference evidence="8 9" key="1">
    <citation type="submission" date="2016-10" db="EMBL/GenBank/DDBJ databases">
        <authorList>
            <person name="de Groot N.N."/>
        </authorList>
    </citation>
    <scope>NUCLEOTIDE SEQUENCE [LARGE SCALE GENOMIC DNA]</scope>
    <source>
        <strain evidence="8 9">DSM 15269</strain>
    </source>
</reference>
<evidence type="ECO:0000313" key="9">
    <source>
        <dbReference type="Proteomes" id="UP000199602"/>
    </source>
</evidence>
<accession>A0A1G9ZQA9</accession>
<dbReference type="Gene3D" id="3.30.479.10">
    <property type="entry name" value="6-pyruvoyl tetrahydropterin synthase/QueD"/>
    <property type="match status" value="1"/>
</dbReference>
<proteinExistence type="inferred from homology"/>
<dbReference type="Pfam" id="PF01242">
    <property type="entry name" value="PTPS"/>
    <property type="match status" value="1"/>
</dbReference>
<dbReference type="NCBIfam" id="TIGR03367">
    <property type="entry name" value="queuosine_QueD"/>
    <property type="match status" value="1"/>
</dbReference>
<dbReference type="STRING" id="206665.SAMN04488516_101119"/>
<evidence type="ECO:0000256" key="4">
    <source>
        <dbReference type="ARBA" id="ARBA00048807"/>
    </source>
</evidence>
<dbReference type="InterPro" id="IPR007115">
    <property type="entry name" value="6-PTP_synth/QueD"/>
</dbReference>
<gene>
    <name evidence="8" type="ORF">SAMN04488516_101119</name>
</gene>
<dbReference type="GO" id="GO:0070497">
    <property type="term" value="F:6-carboxytetrahydropterin synthase activity"/>
    <property type="evidence" value="ECO:0007669"/>
    <property type="project" value="UniProtKB-EC"/>
</dbReference>
<organism evidence="8 9">
    <name type="scientific">Desulfonauticus submarinus</name>
    <dbReference type="NCBI Taxonomy" id="206665"/>
    <lineage>
        <taxon>Bacteria</taxon>
        <taxon>Pseudomonadati</taxon>
        <taxon>Thermodesulfobacteriota</taxon>
        <taxon>Desulfovibrionia</taxon>
        <taxon>Desulfovibrionales</taxon>
        <taxon>Desulfonauticaceae</taxon>
        <taxon>Desulfonauticus</taxon>
    </lineage>
</organism>
<evidence type="ECO:0000256" key="7">
    <source>
        <dbReference type="PIRSR" id="PIRSR006113-2"/>
    </source>
</evidence>
<evidence type="ECO:0000313" key="8">
    <source>
        <dbReference type="EMBL" id="SDN23231.1"/>
    </source>
</evidence>